<dbReference type="InterPro" id="IPR000843">
    <property type="entry name" value="HTH_LacI"/>
</dbReference>
<evidence type="ECO:0000256" key="2">
    <source>
        <dbReference type="ARBA" id="ARBA00023125"/>
    </source>
</evidence>
<organism evidence="5 6">
    <name type="scientific">Candidatus Nephthysia bennettiae</name>
    <dbReference type="NCBI Taxonomy" id="3127016"/>
    <lineage>
        <taxon>Bacteria</taxon>
        <taxon>Bacillati</taxon>
        <taxon>Candidatus Dormiibacterota</taxon>
        <taxon>Candidatus Dormibacteria</taxon>
        <taxon>Candidatus Dormibacterales</taxon>
        <taxon>Candidatus Dormibacteraceae</taxon>
        <taxon>Candidatus Nephthysia</taxon>
    </lineage>
</organism>
<feature type="domain" description="HTH lacI-type" evidence="4">
    <location>
        <begin position="2"/>
        <end position="56"/>
    </location>
</feature>
<protein>
    <submittedName>
        <fullName evidence="5">LacI family DNA-binding transcriptional regulator</fullName>
    </submittedName>
</protein>
<evidence type="ECO:0000256" key="1">
    <source>
        <dbReference type="ARBA" id="ARBA00023015"/>
    </source>
</evidence>
<gene>
    <name evidence="5" type="ORF">JF922_18940</name>
</gene>
<accession>A0A934KAE1</accession>
<dbReference type="GO" id="GO:0003677">
    <property type="term" value="F:DNA binding"/>
    <property type="evidence" value="ECO:0007669"/>
    <property type="project" value="UniProtKB-KW"/>
</dbReference>
<comment type="caution">
    <text evidence="5">The sequence shown here is derived from an EMBL/GenBank/DDBJ whole genome shotgun (WGS) entry which is preliminary data.</text>
</comment>
<dbReference type="Gene3D" id="3.40.50.2300">
    <property type="match status" value="2"/>
</dbReference>
<dbReference type="Proteomes" id="UP000612893">
    <property type="component" value="Unassembled WGS sequence"/>
</dbReference>
<dbReference type="InterPro" id="IPR028082">
    <property type="entry name" value="Peripla_BP_I"/>
</dbReference>
<dbReference type="InterPro" id="IPR046335">
    <property type="entry name" value="LacI/GalR-like_sensor"/>
</dbReference>
<dbReference type="AlphaFoldDB" id="A0A934KAE1"/>
<dbReference type="GO" id="GO:0006355">
    <property type="term" value="P:regulation of DNA-templated transcription"/>
    <property type="evidence" value="ECO:0007669"/>
    <property type="project" value="UniProtKB-ARBA"/>
</dbReference>
<dbReference type="SMART" id="SM00354">
    <property type="entry name" value="HTH_LACI"/>
    <property type="match status" value="1"/>
</dbReference>
<sequence>MATMRDVAALARVSAKTVSRVFNGDQHVSRATRTRVEAALRQLNYVPSSLATSFRAGRAPVIGVAIPDLVDPFFAALADAIGDLAMANRMSIVVTNLGQDPAYERDKEVVEALLRQSISGLIIAPSATDHAYLETWSSRLPIVFVDRPPVRVAADSFTEDDHGGAYEATQHLVLHGHRRVAFIGDTLLLATTKNRLAGYKAAVEDNGAAIDPDYIELGVWYRNDAVKAIGRIDSLTHPPTAIFCSNGRCSMVVVPALRGKKYAFVSFGDFPMADMLVPALTVIDQDPAALGTLAAQRVLDRLNHPERRYRRRTVLPVSLLERESCFPAAGAAESPAPAYADRPDQSA</sequence>
<dbReference type="EMBL" id="JAEKNR010000188">
    <property type="protein sequence ID" value="MBJ7600137.1"/>
    <property type="molecule type" value="Genomic_DNA"/>
</dbReference>
<dbReference type="PANTHER" id="PTHR30146:SF109">
    <property type="entry name" value="HTH-TYPE TRANSCRIPTIONAL REGULATOR GALS"/>
    <property type="match status" value="1"/>
</dbReference>
<dbReference type="SUPFAM" id="SSF53822">
    <property type="entry name" value="Periplasmic binding protein-like I"/>
    <property type="match status" value="1"/>
</dbReference>
<evidence type="ECO:0000259" key="4">
    <source>
        <dbReference type="PROSITE" id="PS50932"/>
    </source>
</evidence>
<dbReference type="Gene3D" id="1.10.260.40">
    <property type="entry name" value="lambda repressor-like DNA-binding domains"/>
    <property type="match status" value="1"/>
</dbReference>
<keyword evidence="1" id="KW-0805">Transcription regulation</keyword>
<keyword evidence="2 5" id="KW-0238">DNA-binding</keyword>
<evidence type="ECO:0000313" key="5">
    <source>
        <dbReference type="EMBL" id="MBJ7600137.1"/>
    </source>
</evidence>
<dbReference type="PANTHER" id="PTHR30146">
    <property type="entry name" value="LACI-RELATED TRANSCRIPTIONAL REPRESSOR"/>
    <property type="match status" value="1"/>
</dbReference>
<dbReference type="SUPFAM" id="SSF47413">
    <property type="entry name" value="lambda repressor-like DNA-binding domains"/>
    <property type="match status" value="1"/>
</dbReference>
<keyword evidence="3" id="KW-0804">Transcription</keyword>
<dbReference type="CDD" id="cd06267">
    <property type="entry name" value="PBP1_LacI_sugar_binding-like"/>
    <property type="match status" value="1"/>
</dbReference>
<name>A0A934KAE1_9BACT</name>
<keyword evidence="6" id="KW-1185">Reference proteome</keyword>
<proteinExistence type="predicted"/>
<evidence type="ECO:0000256" key="3">
    <source>
        <dbReference type="ARBA" id="ARBA00023163"/>
    </source>
</evidence>
<dbReference type="RefSeq" id="WP_338203851.1">
    <property type="nucleotide sequence ID" value="NZ_JAEKNR010000188.1"/>
</dbReference>
<dbReference type="CDD" id="cd01392">
    <property type="entry name" value="HTH_LacI"/>
    <property type="match status" value="1"/>
</dbReference>
<dbReference type="PROSITE" id="PS50932">
    <property type="entry name" value="HTH_LACI_2"/>
    <property type="match status" value="1"/>
</dbReference>
<reference evidence="5" key="1">
    <citation type="submission" date="2020-10" db="EMBL/GenBank/DDBJ databases">
        <title>Ca. Dormibacterota MAGs.</title>
        <authorList>
            <person name="Montgomery K."/>
        </authorList>
    </citation>
    <scope>NUCLEOTIDE SEQUENCE [LARGE SCALE GENOMIC DNA]</scope>
    <source>
        <strain evidence="5">SC8812_S17_10</strain>
    </source>
</reference>
<dbReference type="InterPro" id="IPR010982">
    <property type="entry name" value="Lambda_DNA-bd_dom_sf"/>
</dbReference>
<dbReference type="Pfam" id="PF00356">
    <property type="entry name" value="LacI"/>
    <property type="match status" value="1"/>
</dbReference>
<dbReference type="Pfam" id="PF13377">
    <property type="entry name" value="Peripla_BP_3"/>
    <property type="match status" value="1"/>
</dbReference>
<evidence type="ECO:0000313" key="6">
    <source>
        <dbReference type="Proteomes" id="UP000612893"/>
    </source>
</evidence>